<dbReference type="InterPro" id="IPR050832">
    <property type="entry name" value="Bact_Acetyltransf"/>
</dbReference>
<accession>A0ABY4TQB5</accession>
<dbReference type="EC" id="2.3.1.-" evidence="4"/>
<keyword evidence="2 4" id="KW-0012">Acyltransferase</keyword>
<dbReference type="EMBL" id="CP098401">
    <property type="protein sequence ID" value="URW74570.1"/>
    <property type="molecule type" value="Genomic_DNA"/>
</dbReference>
<dbReference type="GO" id="GO:0016746">
    <property type="term" value="F:acyltransferase activity"/>
    <property type="evidence" value="ECO:0007669"/>
    <property type="project" value="UniProtKB-KW"/>
</dbReference>
<evidence type="ECO:0000313" key="5">
    <source>
        <dbReference type="Proteomes" id="UP001055580"/>
    </source>
</evidence>
<proteinExistence type="predicted"/>
<dbReference type="InterPro" id="IPR016181">
    <property type="entry name" value="Acyl_CoA_acyltransferase"/>
</dbReference>
<dbReference type="PROSITE" id="PS51186">
    <property type="entry name" value="GNAT"/>
    <property type="match status" value="1"/>
</dbReference>
<organism evidence="4 5">
    <name type="scientific">Sphingomonas donggukensis</name>
    <dbReference type="NCBI Taxonomy" id="2949093"/>
    <lineage>
        <taxon>Bacteria</taxon>
        <taxon>Pseudomonadati</taxon>
        <taxon>Pseudomonadota</taxon>
        <taxon>Alphaproteobacteria</taxon>
        <taxon>Sphingomonadales</taxon>
        <taxon>Sphingomonadaceae</taxon>
        <taxon>Sphingomonas</taxon>
    </lineage>
</organism>
<evidence type="ECO:0000256" key="2">
    <source>
        <dbReference type="ARBA" id="ARBA00023315"/>
    </source>
</evidence>
<dbReference type="CDD" id="cd04301">
    <property type="entry name" value="NAT_SF"/>
    <property type="match status" value="1"/>
</dbReference>
<gene>
    <name evidence="4" type="ORF">M9980_08260</name>
</gene>
<feature type="domain" description="N-acetyltransferase" evidence="3">
    <location>
        <begin position="1"/>
        <end position="160"/>
    </location>
</feature>
<dbReference type="PANTHER" id="PTHR43877:SF1">
    <property type="entry name" value="ACETYLTRANSFERASE"/>
    <property type="match status" value="1"/>
</dbReference>
<dbReference type="Proteomes" id="UP001055580">
    <property type="component" value="Chromosome"/>
</dbReference>
<keyword evidence="1 4" id="KW-0808">Transferase</keyword>
<name>A0ABY4TQB5_9SPHN</name>
<dbReference type="RefSeq" id="WP_250749068.1">
    <property type="nucleotide sequence ID" value="NZ_CP098401.1"/>
</dbReference>
<reference evidence="4" key="1">
    <citation type="submission" date="2022-05" db="EMBL/GenBank/DDBJ databases">
        <title>Sphingomonas sp. strain RMG20 Genome sequencing and assembly.</title>
        <authorList>
            <person name="Kim I."/>
        </authorList>
    </citation>
    <scope>NUCLEOTIDE SEQUENCE</scope>
    <source>
        <strain evidence="4">RMG20</strain>
    </source>
</reference>
<dbReference type="InterPro" id="IPR000182">
    <property type="entry name" value="GNAT_dom"/>
</dbReference>
<dbReference type="SUPFAM" id="SSF55729">
    <property type="entry name" value="Acyl-CoA N-acyltransferases (Nat)"/>
    <property type="match status" value="1"/>
</dbReference>
<sequence>MIRAFASDDRTAMLAFAQGLPEHDLMFLGRDLRHPRVVDAWAAAISDGDIDSLLHEDEGRITGSAALVRDPLGWSGHVGEVRVLVATAARGQGVGRALLAAIIRTAQNHGLKKLTARMTPDQSAAIELFESQGFRGEALLKDHAIDRQGRLHDIAILSLDLEREAVRQTAFGMQDA</sequence>
<evidence type="ECO:0000259" key="3">
    <source>
        <dbReference type="PROSITE" id="PS51186"/>
    </source>
</evidence>
<keyword evidence="5" id="KW-1185">Reference proteome</keyword>
<dbReference type="PANTHER" id="PTHR43877">
    <property type="entry name" value="AMINOALKYLPHOSPHONATE N-ACETYLTRANSFERASE-RELATED-RELATED"/>
    <property type="match status" value="1"/>
</dbReference>
<dbReference type="Pfam" id="PF00583">
    <property type="entry name" value="Acetyltransf_1"/>
    <property type="match status" value="1"/>
</dbReference>
<evidence type="ECO:0000256" key="1">
    <source>
        <dbReference type="ARBA" id="ARBA00022679"/>
    </source>
</evidence>
<dbReference type="Gene3D" id="3.40.630.30">
    <property type="match status" value="1"/>
</dbReference>
<protein>
    <submittedName>
        <fullName evidence="4">GNAT family N-acetyltransferase</fullName>
        <ecNumber evidence="4">2.3.1.-</ecNumber>
    </submittedName>
</protein>
<evidence type="ECO:0000313" key="4">
    <source>
        <dbReference type="EMBL" id="URW74570.1"/>
    </source>
</evidence>